<evidence type="ECO:0000313" key="1">
    <source>
        <dbReference type="EMBL" id="MDT0445714.1"/>
    </source>
</evidence>
<dbReference type="RefSeq" id="WP_311619901.1">
    <property type="nucleotide sequence ID" value="NZ_JAVREV010000015.1"/>
</dbReference>
<comment type="caution">
    <text evidence="1">The sequence shown here is derived from an EMBL/GenBank/DDBJ whole genome shotgun (WGS) entry which is preliminary data.</text>
</comment>
<gene>
    <name evidence="1" type="ORF">RM779_24400</name>
</gene>
<dbReference type="EMBL" id="JAVREV010000015">
    <property type="protein sequence ID" value="MDT0445714.1"/>
    <property type="molecule type" value="Genomic_DNA"/>
</dbReference>
<accession>A0ABU2SBB3</accession>
<proteinExistence type="predicted"/>
<reference evidence="2" key="1">
    <citation type="submission" date="2023-07" db="EMBL/GenBank/DDBJ databases">
        <title>30 novel species of actinomycetes from the DSMZ collection.</title>
        <authorList>
            <person name="Nouioui I."/>
        </authorList>
    </citation>
    <scope>NUCLEOTIDE SEQUENCE [LARGE SCALE GENOMIC DNA]</scope>
    <source>
        <strain evidence="2">DSM 41886</strain>
    </source>
</reference>
<organism evidence="1 2">
    <name type="scientific">Streptomyces johnsoniae</name>
    <dbReference type="NCBI Taxonomy" id="3075532"/>
    <lineage>
        <taxon>Bacteria</taxon>
        <taxon>Bacillati</taxon>
        <taxon>Actinomycetota</taxon>
        <taxon>Actinomycetes</taxon>
        <taxon>Kitasatosporales</taxon>
        <taxon>Streptomycetaceae</taxon>
        <taxon>Streptomyces</taxon>
    </lineage>
</organism>
<evidence type="ECO:0000313" key="2">
    <source>
        <dbReference type="Proteomes" id="UP001183615"/>
    </source>
</evidence>
<keyword evidence="2" id="KW-1185">Reference proteome</keyword>
<protein>
    <submittedName>
        <fullName evidence="1">Uncharacterized protein</fullName>
    </submittedName>
</protein>
<sequence length="250" mass="27301">MTEVSIRFEARPHVYAELVAPDGSDDQLDFAVLAVDALFALGDGLFEPLAVNVELACCDAEFGYPLREPEPTARFHQLRVAAPPEWVRIPNIWNRLLVARRERLDRAVILDWFRTILAQQECSGSDTRTGWIELIVEAVRVRLPEATRALLEGDGSDGSELPVSCGNGVIRFPVEKSAGELWVAGPLDWYSGSAPFGVRIVNEAGNLSLDLSLNWLPWIDEDGAGPAIGAAVGRLSAMGWDVVPADRKGV</sequence>
<dbReference type="Proteomes" id="UP001183615">
    <property type="component" value="Unassembled WGS sequence"/>
</dbReference>
<name>A0ABU2SBB3_9ACTN</name>